<proteinExistence type="predicted"/>
<protein>
    <submittedName>
        <fullName evidence="1">Uncharacterized protein</fullName>
    </submittedName>
</protein>
<evidence type="ECO:0000313" key="1">
    <source>
        <dbReference type="EMBL" id="NYJ01048.1"/>
    </source>
</evidence>
<dbReference type="Proteomes" id="UP000530424">
    <property type="component" value="Unassembled WGS sequence"/>
</dbReference>
<dbReference type="EMBL" id="JACCFP010000001">
    <property type="protein sequence ID" value="NYJ01048.1"/>
    <property type="molecule type" value="Genomic_DNA"/>
</dbReference>
<reference evidence="1 2" key="1">
    <citation type="submission" date="2020-07" db="EMBL/GenBank/DDBJ databases">
        <title>Sequencing the genomes of 1000 actinobacteria strains.</title>
        <authorList>
            <person name="Klenk H.-P."/>
        </authorList>
    </citation>
    <scope>NUCLEOTIDE SEQUENCE [LARGE SCALE GENOMIC DNA]</scope>
    <source>
        <strain evidence="1 2">DSM 103833</strain>
    </source>
</reference>
<gene>
    <name evidence="1" type="ORF">HNR19_001746</name>
</gene>
<sequence length="32" mass="3500">MISAMETMILILALVLGFAALVRSVRHDHFSG</sequence>
<keyword evidence="2" id="KW-1185">Reference proteome</keyword>
<evidence type="ECO:0000313" key="2">
    <source>
        <dbReference type="Proteomes" id="UP000530424"/>
    </source>
</evidence>
<dbReference type="AlphaFoldDB" id="A0A853C389"/>
<accession>A0A853C389</accession>
<comment type="caution">
    <text evidence="1">The sequence shown here is derived from an EMBL/GenBank/DDBJ whole genome shotgun (WGS) entry which is preliminary data.</text>
</comment>
<name>A0A853C389_9ACTN</name>
<organism evidence="1 2">
    <name type="scientific">Nocardioides thalensis</name>
    <dbReference type="NCBI Taxonomy" id="1914755"/>
    <lineage>
        <taxon>Bacteria</taxon>
        <taxon>Bacillati</taxon>
        <taxon>Actinomycetota</taxon>
        <taxon>Actinomycetes</taxon>
        <taxon>Propionibacteriales</taxon>
        <taxon>Nocardioidaceae</taxon>
        <taxon>Nocardioides</taxon>
    </lineage>
</organism>